<comment type="caution">
    <text evidence="3">The sequence shown here is derived from an EMBL/GenBank/DDBJ whole genome shotgun (WGS) entry which is preliminary data.</text>
</comment>
<dbReference type="PANTHER" id="PTHR46401:SF2">
    <property type="entry name" value="GLYCOSYLTRANSFERASE WBBK-RELATED"/>
    <property type="match status" value="1"/>
</dbReference>
<keyword evidence="1 3" id="KW-0808">Transferase</keyword>
<reference evidence="3 4" key="1">
    <citation type="journal article" date="2015" name="Nature">
        <title>rRNA introns, odd ribosomes, and small enigmatic genomes across a large radiation of phyla.</title>
        <authorList>
            <person name="Brown C.T."/>
            <person name="Hug L.A."/>
            <person name="Thomas B.C."/>
            <person name="Sharon I."/>
            <person name="Castelle C.J."/>
            <person name="Singh A."/>
            <person name="Wilkins M.J."/>
            <person name="Williams K.H."/>
            <person name="Banfield J.F."/>
        </authorList>
    </citation>
    <scope>NUCLEOTIDE SEQUENCE [LARGE SCALE GENOMIC DNA]</scope>
</reference>
<dbReference type="CDD" id="cd03809">
    <property type="entry name" value="GT4_MtfB-like"/>
    <property type="match status" value="1"/>
</dbReference>
<dbReference type="GO" id="GO:0016757">
    <property type="term" value="F:glycosyltransferase activity"/>
    <property type="evidence" value="ECO:0007669"/>
    <property type="project" value="TreeGrafter"/>
</dbReference>
<proteinExistence type="predicted"/>
<protein>
    <submittedName>
        <fullName evidence="3">Glycosyl transferase group 1</fullName>
    </submittedName>
</protein>
<dbReference type="InterPro" id="IPR028098">
    <property type="entry name" value="Glyco_trans_4-like_N"/>
</dbReference>
<dbReference type="Proteomes" id="UP000034329">
    <property type="component" value="Unassembled WGS sequence"/>
</dbReference>
<organism evidence="3 4">
    <name type="scientific">Candidatus Woesebacteria bacterium GW2011_GWB1_45_5</name>
    <dbReference type="NCBI Taxonomy" id="1618581"/>
    <lineage>
        <taxon>Bacteria</taxon>
        <taxon>Candidatus Woeseibacteriota</taxon>
    </lineage>
</organism>
<dbReference type="PANTHER" id="PTHR46401">
    <property type="entry name" value="GLYCOSYLTRANSFERASE WBBK-RELATED"/>
    <property type="match status" value="1"/>
</dbReference>
<dbReference type="Pfam" id="PF13439">
    <property type="entry name" value="Glyco_transf_4"/>
    <property type="match status" value="1"/>
</dbReference>
<dbReference type="Pfam" id="PF13692">
    <property type="entry name" value="Glyco_trans_1_4"/>
    <property type="match status" value="1"/>
</dbReference>
<evidence type="ECO:0000259" key="2">
    <source>
        <dbReference type="Pfam" id="PF13439"/>
    </source>
</evidence>
<dbReference type="Gene3D" id="3.40.50.2000">
    <property type="entry name" value="Glycogen Phosphorylase B"/>
    <property type="match status" value="2"/>
</dbReference>
<dbReference type="EMBL" id="LCLA01000009">
    <property type="protein sequence ID" value="KKU10543.1"/>
    <property type="molecule type" value="Genomic_DNA"/>
</dbReference>
<dbReference type="AlphaFoldDB" id="A0A0G1PYL2"/>
<evidence type="ECO:0000256" key="1">
    <source>
        <dbReference type="ARBA" id="ARBA00022679"/>
    </source>
</evidence>
<gene>
    <name evidence="3" type="ORF">UX13_C0009G0005</name>
</gene>
<accession>A0A0G1PYL2</accession>
<dbReference type="SUPFAM" id="SSF53756">
    <property type="entry name" value="UDP-Glycosyltransferase/glycogen phosphorylase"/>
    <property type="match status" value="1"/>
</dbReference>
<evidence type="ECO:0000313" key="3">
    <source>
        <dbReference type="EMBL" id="KKU10543.1"/>
    </source>
</evidence>
<feature type="domain" description="Glycosyltransferase subfamily 4-like N-terminal" evidence="2">
    <location>
        <begin position="15"/>
        <end position="171"/>
    </location>
</feature>
<evidence type="ECO:0000313" key="4">
    <source>
        <dbReference type="Proteomes" id="UP000034329"/>
    </source>
</evidence>
<sequence length="357" mass="39035">MKIAIDISQIIYGTGVSAYTRNLVGNLLKVDRENEYILFGGSLRRLGELKAVAAGFKGRVSDKIFPLPPVLADLIWNRLHILPIEKFIGEVGIFHSSDWSEPPSKAPKVTTIHDLYAFKFPRLLAGNVLSAHRRKLSWVLEESKRVIVPSESTKKDLVGLGMNGGIIRVIPEAPSLSEASPEEVSEAKRKYGLQGDYLISIGATPLKNTERIIKAFQLAKVGHEVKLVIVGRPVNVRVEAERNIRILGHVLQSDLAPLLTGSRGLVFASLYEGYGIPILDAFACGVPVVTSNTASMPEVAGDAAVLVDPTDINSIADGIVKILKGPKGLVDKGRERVKRFSWEKTAEMTLDVYNELK</sequence>
<name>A0A0G1PYL2_9BACT</name>
<dbReference type="GO" id="GO:0009103">
    <property type="term" value="P:lipopolysaccharide biosynthetic process"/>
    <property type="evidence" value="ECO:0007669"/>
    <property type="project" value="TreeGrafter"/>
</dbReference>